<sequence length="777" mass="84629">MTSRAAPPPSRVLFAASRAANTVLFGAGSNAARRSASVVPPGAGTTAAQYGSRHGNSCVGVVAHVQTPQRCSKAGPGDTGVTPWAVTTRFLLLDNYSWGNTQDGSPLPPRVPVSQNHLDGNHFHMQAESLVGPLMQTIAHQHWKVRVAVLEATGTVVQFGTGKCVDDVLSHLAQRLFDDVPQVRQAVASVVGAWLLELRDRYSFFHKLIPLLLSGLDDEIPEIRQSAASLWQQVGLQWQKENEEDLKDKLDFATPPPPHYPQQGSRPGLGCRELVFRNLSKILPGLCRDLVDWVAGTRVKAAQLLTVLLLHAEDHATQHLEPLLRALQQACTDEEAAVVSSCTKSAELIGTFVSPEVFLKLILPPLSRCPSASGLCILAAVLRGCPREALHPHLQSIATELAHTRVCQASENKLYLHYLLLCVRALLAVGREDCSVCSLPLLQVLVAILATPGAADLDQEVQEAVSALAEAEGAQGPQDVYRKHVAALMETMTASHADWTGHSPELAQFGTLVTQAGPAVGEVLHHVMPTLRSCLQPTRDPPMRLKLLSLLPRLLLRASETVDSRGQLHSHLETLVSDILVPNLQWHAGRTAAAIRTATMSCLWALLSSGALSAEQILEAQGALMPQVLTVLEEESPTARLLSCRVTNLFLETAGDQREPEQLLRIYPELLKRLDDASNEVRLTAATTLATWLRCVRRDDSKAYYQGDIQYLYRELLVYLDDPEPAVQDAILEVLKAGAALSPELLLEETESVLHKHRSPARCEQLLQHVQALAAAR</sequence>
<name>A0AC55CKI2_ECHTE</name>
<dbReference type="Proteomes" id="UP000694863">
    <property type="component" value="Unplaced"/>
</dbReference>
<organism evidence="1 2">
    <name type="scientific">Echinops telfairi</name>
    <name type="common">Lesser hedgehog tenrec</name>
    <dbReference type="NCBI Taxonomy" id="9371"/>
    <lineage>
        <taxon>Eukaryota</taxon>
        <taxon>Metazoa</taxon>
        <taxon>Chordata</taxon>
        <taxon>Craniata</taxon>
        <taxon>Vertebrata</taxon>
        <taxon>Euteleostomi</taxon>
        <taxon>Mammalia</taxon>
        <taxon>Eutheria</taxon>
        <taxon>Afrotheria</taxon>
        <taxon>Tenrecidae</taxon>
        <taxon>Tenrecinae</taxon>
        <taxon>Echinops</taxon>
    </lineage>
</organism>
<proteinExistence type="predicted"/>
<gene>
    <name evidence="2" type="primary">DNAAF5</name>
</gene>
<evidence type="ECO:0000313" key="1">
    <source>
        <dbReference type="Proteomes" id="UP000694863"/>
    </source>
</evidence>
<reference evidence="2" key="1">
    <citation type="submission" date="2025-08" db="UniProtKB">
        <authorList>
            <consortium name="RefSeq"/>
        </authorList>
    </citation>
    <scope>IDENTIFICATION</scope>
</reference>
<keyword evidence="1" id="KW-1185">Reference proteome</keyword>
<protein>
    <submittedName>
        <fullName evidence="2">Dynein axonemal assembly factor 5</fullName>
    </submittedName>
</protein>
<dbReference type="RefSeq" id="XP_045140257.1">
    <property type="nucleotide sequence ID" value="XM_045284322.1"/>
</dbReference>
<accession>A0AC55CKI2</accession>
<evidence type="ECO:0000313" key="2">
    <source>
        <dbReference type="RefSeq" id="XP_045140257.1"/>
    </source>
</evidence>